<dbReference type="GO" id="GO:0005634">
    <property type="term" value="C:nucleus"/>
    <property type="evidence" value="ECO:0007669"/>
    <property type="project" value="TreeGrafter"/>
</dbReference>
<dbReference type="Gene3D" id="2.60.40.790">
    <property type="match status" value="1"/>
</dbReference>
<name>A0A9Q0RV15_9DIPT</name>
<dbReference type="CDD" id="cd06526">
    <property type="entry name" value="metazoan_ACD"/>
    <property type="match status" value="1"/>
</dbReference>
<feature type="region of interest" description="Disordered" evidence="4">
    <location>
        <begin position="151"/>
        <end position="179"/>
    </location>
</feature>
<feature type="compositionally biased region" description="Polar residues" evidence="4">
    <location>
        <begin position="154"/>
        <end position="165"/>
    </location>
</feature>
<dbReference type="Proteomes" id="UP001151699">
    <property type="component" value="Unassembled WGS sequence"/>
</dbReference>
<dbReference type="PROSITE" id="PS01031">
    <property type="entry name" value="SHSP"/>
    <property type="match status" value="1"/>
</dbReference>
<dbReference type="Pfam" id="PF00011">
    <property type="entry name" value="HSP20"/>
    <property type="match status" value="1"/>
</dbReference>
<feature type="compositionally biased region" description="Basic and acidic residues" evidence="4">
    <location>
        <begin position="166"/>
        <end position="179"/>
    </location>
</feature>
<evidence type="ECO:0000256" key="1">
    <source>
        <dbReference type="ARBA" id="ARBA00023016"/>
    </source>
</evidence>
<evidence type="ECO:0000313" key="7">
    <source>
        <dbReference type="Proteomes" id="UP001151699"/>
    </source>
</evidence>
<dbReference type="GO" id="GO:0042026">
    <property type="term" value="P:protein refolding"/>
    <property type="evidence" value="ECO:0007669"/>
    <property type="project" value="TreeGrafter"/>
</dbReference>
<dbReference type="AlphaFoldDB" id="A0A9Q0RV15"/>
<dbReference type="PANTHER" id="PTHR45640:SF13">
    <property type="entry name" value="HEAT SHOCK PROTEIN 22-RELATED"/>
    <property type="match status" value="1"/>
</dbReference>
<evidence type="ECO:0000256" key="2">
    <source>
        <dbReference type="PROSITE-ProRule" id="PRU00285"/>
    </source>
</evidence>
<comment type="similarity">
    <text evidence="2 3">Belongs to the small heat shock protein (HSP20) family.</text>
</comment>
<reference evidence="6" key="1">
    <citation type="submission" date="2022-07" db="EMBL/GenBank/DDBJ databases">
        <authorList>
            <person name="Trinca V."/>
            <person name="Uliana J.V.C."/>
            <person name="Torres T.T."/>
            <person name="Ward R.J."/>
            <person name="Monesi N."/>
        </authorList>
    </citation>
    <scope>NUCLEOTIDE SEQUENCE</scope>
    <source>
        <strain evidence="6">HSMRA1968</strain>
        <tissue evidence="6">Whole embryos</tissue>
    </source>
</reference>
<keyword evidence="7" id="KW-1185">Reference proteome</keyword>
<dbReference type="SUPFAM" id="SSF49764">
    <property type="entry name" value="HSP20-like chaperones"/>
    <property type="match status" value="1"/>
</dbReference>
<dbReference type="InterPro" id="IPR001436">
    <property type="entry name" value="Alpha-crystallin/sHSP_animal"/>
</dbReference>
<keyword evidence="1 6" id="KW-0346">Stress response</keyword>
<accession>A0A9Q0RV15</accession>
<gene>
    <name evidence="6" type="primary">Hsp23_0</name>
    <name evidence="6" type="ORF">Bhyg_16200</name>
</gene>
<dbReference type="OrthoDB" id="1431247at2759"/>
<protein>
    <submittedName>
        <fullName evidence="6">Heat shock protein 23</fullName>
    </submittedName>
</protein>
<dbReference type="GO" id="GO:0009408">
    <property type="term" value="P:response to heat"/>
    <property type="evidence" value="ECO:0007669"/>
    <property type="project" value="TreeGrafter"/>
</dbReference>
<comment type="caution">
    <text evidence="6">The sequence shown here is derived from an EMBL/GenBank/DDBJ whole genome shotgun (WGS) entry which is preliminary data.</text>
</comment>
<dbReference type="PRINTS" id="PR00299">
    <property type="entry name" value="ACRYSTALLIN"/>
</dbReference>
<evidence type="ECO:0000259" key="5">
    <source>
        <dbReference type="PROSITE" id="PS01031"/>
    </source>
</evidence>
<sequence>MSRVSDILDDFYDPVRYHFIDRSRRNPNVDIPLLRTFRCYKNADDYLHPRVSYGKSESDTNVNENAFEECIDVQHFKPEEISVKVEKNSILVHAKHAEKKDEQGFISREFTRRYELPIGCKSEDVVSSLSSDGILAIKCVAAPVIELKEERQVPITQTHKPAQSSDKSKAEDAKETPVA</sequence>
<evidence type="ECO:0000313" key="6">
    <source>
        <dbReference type="EMBL" id="KAJ6632984.1"/>
    </source>
</evidence>
<organism evidence="6 7">
    <name type="scientific">Pseudolycoriella hygida</name>
    <dbReference type="NCBI Taxonomy" id="35572"/>
    <lineage>
        <taxon>Eukaryota</taxon>
        <taxon>Metazoa</taxon>
        <taxon>Ecdysozoa</taxon>
        <taxon>Arthropoda</taxon>
        <taxon>Hexapoda</taxon>
        <taxon>Insecta</taxon>
        <taxon>Pterygota</taxon>
        <taxon>Neoptera</taxon>
        <taxon>Endopterygota</taxon>
        <taxon>Diptera</taxon>
        <taxon>Nematocera</taxon>
        <taxon>Sciaroidea</taxon>
        <taxon>Sciaridae</taxon>
        <taxon>Pseudolycoriella</taxon>
    </lineage>
</organism>
<evidence type="ECO:0000256" key="3">
    <source>
        <dbReference type="RuleBase" id="RU003616"/>
    </source>
</evidence>
<dbReference type="EMBL" id="WJQU01002341">
    <property type="protein sequence ID" value="KAJ6632984.1"/>
    <property type="molecule type" value="Genomic_DNA"/>
</dbReference>
<proteinExistence type="inferred from homology"/>
<dbReference type="PANTHER" id="PTHR45640">
    <property type="entry name" value="HEAT SHOCK PROTEIN HSP-12.2-RELATED"/>
    <property type="match status" value="1"/>
</dbReference>
<feature type="domain" description="SHSP" evidence="5">
    <location>
        <begin position="49"/>
        <end position="156"/>
    </location>
</feature>
<evidence type="ECO:0000256" key="4">
    <source>
        <dbReference type="SAM" id="MobiDB-lite"/>
    </source>
</evidence>
<dbReference type="InterPro" id="IPR008978">
    <property type="entry name" value="HSP20-like_chaperone"/>
</dbReference>
<dbReference type="GO" id="GO:0051082">
    <property type="term" value="F:unfolded protein binding"/>
    <property type="evidence" value="ECO:0007669"/>
    <property type="project" value="TreeGrafter"/>
</dbReference>
<dbReference type="InterPro" id="IPR002068">
    <property type="entry name" value="A-crystallin/Hsp20_dom"/>
</dbReference>
<dbReference type="GO" id="GO:0005737">
    <property type="term" value="C:cytoplasm"/>
    <property type="evidence" value="ECO:0007669"/>
    <property type="project" value="TreeGrafter"/>
</dbReference>